<reference evidence="2 3" key="1">
    <citation type="submission" date="2018-10" db="EMBL/GenBank/DDBJ databases">
        <title>Bradyrhizobium sp. nov., isolated from effective nodules of peanut in China.</title>
        <authorList>
            <person name="Li Y."/>
        </authorList>
    </citation>
    <scope>NUCLEOTIDE SEQUENCE [LARGE SCALE GENOMIC DNA]</scope>
    <source>
        <strain evidence="2 3">CCBAU 51781</strain>
    </source>
</reference>
<evidence type="ECO:0000313" key="2">
    <source>
        <dbReference type="EMBL" id="RXG99877.1"/>
    </source>
</evidence>
<protein>
    <submittedName>
        <fullName evidence="2">Uncharacterized protein</fullName>
    </submittedName>
</protein>
<gene>
    <name evidence="2" type="ORF">EAS62_01440</name>
</gene>
<sequence>MRSLPPCGGGLGRGVSPQWDSPRGESPYPRLRRDLSRKRERLKPARLILRDARLWRALRMRTECAAALSTGTDAD</sequence>
<proteinExistence type="predicted"/>
<feature type="region of interest" description="Disordered" evidence="1">
    <location>
        <begin position="1"/>
        <end position="36"/>
    </location>
</feature>
<keyword evidence="3" id="KW-1185">Reference proteome</keyword>
<evidence type="ECO:0000256" key="1">
    <source>
        <dbReference type="SAM" id="MobiDB-lite"/>
    </source>
</evidence>
<organism evidence="2 3">
    <name type="scientific">Bradyrhizobium zhanjiangense</name>
    <dbReference type="NCBI Taxonomy" id="1325107"/>
    <lineage>
        <taxon>Bacteria</taxon>
        <taxon>Pseudomonadati</taxon>
        <taxon>Pseudomonadota</taxon>
        <taxon>Alphaproteobacteria</taxon>
        <taxon>Hyphomicrobiales</taxon>
        <taxon>Nitrobacteraceae</taxon>
        <taxon>Bradyrhizobium</taxon>
    </lineage>
</organism>
<name>A0ABY0DW06_9BRAD</name>
<dbReference type="Proteomes" id="UP000289946">
    <property type="component" value="Unassembled WGS sequence"/>
</dbReference>
<accession>A0ABY0DW06</accession>
<comment type="caution">
    <text evidence="2">The sequence shown here is derived from an EMBL/GenBank/DDBJ whole genome shotgun (WGS) entry which is preliminary data.</text>
</comment>
<dbReference type="EMBL" id="RDRA01000001">
    <property type="protein sequence ID" value="RXG99877.1"/>
    <property type="molecule type" value="Genomic_DNA"/>
</dbReference>
<evidence type="ECO:0000313" key="3">
    <source>
        <dbReference type="Proteomes" id="UP000289946"/>
    </source>
</evidence>